<evidence type="ECO:0000256" key="5">
    <source>
        <dbReference type="SAM" id="Phobius"/>
    </source>
</evidence>
<dbReference type="PROSITE" id="PS51257">
    <property type="entry name" value="PROKAR_LIPOPROTEIN"/>
    <property type="match status" value="1"/>
</dbReference>
<evidence type="ECO:0000313" key="7">
    <source>
        <dbReference type="Proteomes" id="UP000239425"/>
    </source>
</evidence>
<dbReference type="GO" id="GO:0006457">
    <property type="term" value="P:protein folding"/>
    <property type="evidence" value="ECO:0007669"/>
    <property type="project" value="InterPro"/>
</dbReference>
<dbReference type="Proteomes" id="UP000239425">
    <property type="component" value="Unassembled WGS sequence"/>
</dbReference>
<feature type="transmembrane region" description="Helical" evidence="5">
    <location>
        <begin position="65"/>
        <end position="82"/>
    </location>
</feature>
<dbReference type="GO" id="GO:0015035">
    <property type="term" value="F:protein-disulfide reductase activity"/>
    <property type="evidence" value="ECO:0007669"/>
    <property type="project" value="InterPro"/>
</dbReference>
<reference evidence="6 7" key="1">
    <citation type="submission" date="2017-11" db="EMBL/GenBank/DDBJ databases">
        <title>Comparative genomic analysis of Holospora spp., intranuclear symbionts of paramecia.</title>
        <authorList>
            <person name="Garushyants S.K."/>
            <person name="Beliavskaya A."/>
            <person name="Malko D.B."/>
            <person name="Logacheva M.D."/>
            <person name="Rautian M.S."/>
            <person name="Gelfand M.S."/>
        </authorList>
    </citation>
    <scope>NUCLEOTIDE SEQUENCE [LARGE SCALE GENOMIC DNA]</scope>
    <source>
        <strain evidence="7">02AZ16</strain>
    </source>
</reference>
<evidence type="ECO:0000313" key="6">
    <source>
        <dbReference type="EMBL" id="PPE06950.1"/>
    </source>
</evidence>
<feature type="transmembrane region" description="Helical" evidence="5">
    <location>
        <begin position="36"/>
        <end position="58"/>
    </location>
</feature>
<comment type="caution">
    <text evidence="6">The sequence shown here is derived from an EMBL/GenBank/DDBJ whole genome shotgun (WGS) entry which is preliminary data.</text>
</comment>
<gene>
    <name evidence="6" type="ORF">HCUR_00012</name>
</gene>
<keyword evidence="7" id="KW-1185">Reference proteome</keyword>
<sequence>MIKRIQRFYSWNMILQILGAIACVMAVFAYMLDYGFGYTACVLCTIERILLIVVGTWTIYTLSGWITWGLWCLGLIVTWYHIAVQNHWVPLASFCKARVPVGDTLNAQMEDFLSQPSVSCDQITLKVFGISAVYFLCAFFTLGCLLVLWRTLHLAKKKSLIQ</sequence>
<dbReference type="GO" id="GO:0016020">
    <property type="term" value="C:membrane"/>
    <property type="evidence" value="ECO:0007669"/>
    <property type="project" value="UniProtKB-SubCell"/>
</dbReference>
<dbReference type="SUPFAM" id="SSF158442">
    <property type="entry name" value="DsbB-like"/>
    <property type="match status" value="1"/>
</dbReference>
<dbReference type="EMBL" id="PHHC01000002">
    <property type="protein sequence ID" value="PPE06950.1"/>
    <property type="molecule type" value="Genomic_DNA"/>
</dbReference>
<accession>A0A2S5RI14</accession>
<dbReference type="InterPro" id="IPR023380">
    <property type="entry name" value="DsbB-like_sf"/>
</dbReference>
<name>A0A2S5RI14_9PROT</name>
<dbReference type="OrthoDB" id="9808637at2"/>
<dbReference type="Pfam" id="PF02600">
    <property type="entry name" value="DsbB"/>
    <property type="match status" value="1"/>
</dbReference>
<feature type="transmembrane region" description="Helical" evidence="5">
    <location>
        <begin position="127"/>
        <end position="149"/>
    </location>
</feature>
<feature type="transmembrane region" description="Helical" evidence="5">
    <location>
        <begin position="12"/>
        <end position="30"/>
    </location>
</feature>
<dbReference type="AlphaFoldDB" id="A0A2S5RI14"/>
<keyword evidence="2 5" id="KW-0812">Transmembrane</keyword>
<organism evidence="6 7">
    <name type="scientific">Holospora curviuscula</name>
    <dbReference type="NCBI Taxonomy" id="1082868"/>
    <lineage>
        <taxon>Bacteria</taxon>
        <taxon>Pseudomonadati</taxon>
        <taxon>Pseudomonadota</taxon>
        <taxon>Alphaproteobacteria</taxon>
        <taxon>Holosporales</taxon>
        <taxon>Holosporaceae</taxon>
        <taxon>Holospora</taxon>
    </lineage>
</organism>
<comment type="subcellular location">
    <subcellularLocation>
        <location evidence="1">Membrane</location>
        <topology evidence="1">Multi-pass membrane protein</topology>
    </subcellularLocation>
</comment>
<evidence type="ECO:0000256" key="4">
    <source>
        <dbReference type="ARBA" id="ARBA00023136"/>
    </source>
</evidence>
<proteinExistence type="predicted"/>
<evidence type="ECO:0000256" key="2">
    <source>
        <dbReference type="ARBA" id="ARBA00022692"/>
    </source>
</evidence>
<dbReference type="InterPro" id="IPR003752">
    <property type="entry name" value="DiS_bond_form_DsbB/BdbC"/>
</dbReference>
<protein>
    <submittedName>
        <fullName evidence="6">Disulfide bond formation protein B</fullName>
    </submittedName>
</protein>
<keyword evidence="4 5" id="KW-0472">Membrane</keyword>
<evidence type="ECO:0000256" key="1">
    <source>
        <dbReference type="ARBA" id="ARBA00004141"/>
    </source>
</evidence>
<keyword evidence="3 5" id="KW-1133">Transmembrane helix</keyword>
<evidence type="ECO:0000256" key="3">
    <source>
        <dbReference type="ARBA" id="ARBA00022989"/>
    </source>
</evidence>
<dbReference type="RefSeq" id="WP_104206222.1">
    <property type="nucleotide sequence ID" value="NZ_PHHC01000002.1"/>
</dbReference>
<dbReference type="Gene3D" id="1.20.1550.10">
    <property type="entry name" value="DsbB-like"/>
    <property type="match status" value="1"/>
</dbReference>